<keyword evidence="1" id="KW-0472">Membrane</keyword>
<protein>
    <recommendedName>
        <fullName evidence="4">Pilus assembly protein, PilO</fullName>
    </recommendedName>
</protein>
<reference evidence="3" key="1">
    <citation type="submission" date="2015-02" db="EMBL/GenBank/DDBJ databases">
        <title>Description and complete genome sequence of the first cultured representative of the subdivision 5 of the Verrucomicrobia phylum.</title>
        <authorList>
            <person name="Spring S."/>
            <person name="Bunk B."/>
            <person name="Sproer C."/>
            <person name="Klenk H.-P."/>
        </authorList>
    </citation>
    <scope>NUCLEOTIDE SEQUENCE [LARGE SCALE GENOMIC DNA]</scope>
    <source>
        <strain evidence="3">L21-Fru-AB</strain>
    </source>
</reference>
<evidence type="ECO:0000313" key="3">
    <source>
        <dbReference type="Proteomes" id="UP000035268"/>
    </source>
</evidence>
<reference evidence="2 3" key="2">
    <citation type="journal article" date="2016" name="ISME J.">
        <title>Characterization of the first cultured representative of Verrucomicrobia subdivision 5 indicates the proposal of a novel phylum.</title>
        <authorList>
            <person name="Spring S."/>
            <person name="Bunk B."/>
            <person name="Sproer C."/>
            <person name="Schumann P."/>
            <person name="Rohde M."/>
            <person name="Tindall B.J."/>
            <person name="Klenk H.P."/>
        </authorList>
    </citation>
    <scope>NUCLEOTIDE SEQUENCE [LARGE SCALE GENOMIC DNA]</scope>
    <source>
        <strain evidence="2 3">L21-Fru-AB</strain>
    </source>
</reference>
<dbReference type="STRING" id="1307763.L21SP4_00279"/>
<feature type="transmembrane region" description="Helical" evidence="1">
    <location>
        <begin position="12"/>
        <end position="32"/>
    </location>
</feature>
<gene>
    <name evidence="2" type="ORF">L21SP4_00279</name>
</gene>
<keyword evidence="1" id="KW-0812">Transmembrane</keyword>
<evidence type="ECO:0008006" key="4">
    <source>
        <dbReference type="Google" id="ProtNLM"/>
    </source>
</evidence>
<accession>A0A0G3EFI4</accession>
<dbReference type="RefSeq" id="WP_052880981.1">
    <property type="nucleotide sequence ID" value="NZ_CP010904.1"/>
</dbReference>
<dbReference type="Proteomes" id="UP000035268">
    <property type="component" value="Chromosome"/>
</dbReference>
<evidence type="ECO:0000256" key="1">
    <source>
        <dbReference type="SAM" id="Phobius"/>
    </source>
</evidence>
<keyword evidence="1" id="KW-1133">Transmembrane helix</keyword>
<dbReference type="AlphaFoldDB" id="A0A0G3EFI4"/>
<organism evidence="2 3">
    <name type="scientific">Kiritimatiella glycovorans</name>
    <dbReference type="NCBI Taxonomy" id="1307763"/>
    <lineage>
        <taxon>Bacteria</taxon>
        <taxon>Pseudomonadati</taxon>
        <taxon>Kiritimatiellota</taxon>
        <taxon>Kiritimatiellia</taxon>
        <taxon>Kiritimatiellales</taxon>
        <taxon>Kiritimatiellaceae</taxon>
        <taxon>Kiritimatiella</taxon>
    </lineage>
</organism>
<keyword evidence="3" id="KW-1185">Reference proteome</keyword>
<dbReference type="EMBL" id="CP010904">
    <property type="protein sequence ID" value="AKJ63560.1"/>
    <property type="molecule type" value="Genomic_DNA"/>
</dbReference>
<proteinExistence type="predicted"/>
<evidence type="ECO:0000313" key="2">
    <source>
        <dbReference type="EMBL" id="AKJ63560.1"/>
    </source>
</evidence>
<sequence precursor="true">MRWGELTKEQKQYVFLAGLVTGGILFGVFTGIKHGITTLRNVSHEAKELEKKIEDARIKMSRLPAMKQTLSDLREQFGKTEKMIPPRDERFSRVTSFVHRHARSAAVEIASVDPLVTPGLNRGKNGGDDAEHPLLVPYGVRIIARAGYHGLVDWLALMQDENPLVRCSVLEIKNADDPVHHSIRLELQWAVPPEREKS</sequence>
<dbReference type="OrthoDB" id="9810721at2"/>
<dbReference type="KEGG" id="vbl:L21SP4_00279"/>
<name>A0A0G3EFI4_9BACT</name>